<evidence type="ECO:0000256" key="4">
    <source>
        <dbReference type="ARBA" id="ARBA00022723"/>
    </source>
</evidence>
<evidence type="ECO:0000256" key="7">
    <source>
        <dbReference type="ARBA" id="ARBA00023014"/>
    </source>
</evidence>
<evidence type="ECO:0000313" key="11">
    <source>
        <dbReference type="EMBL" id="CAB1128445.1"/>
    </source>
</evidence>
<dbReference type="Pfam" id="PF03063">
    <property type="entry name" value="Prismane"/>
    <property type="match status" value="1"/>
</dbReference>
<dbReference type="Gene3D" id="1.20.1270.30">
    <property type="match status" value="1"/>
</dbReference>
<evidence type="ECO:0000256" key="9">
    <source>
        <dbReference type="PIRNR" id="PIRNR005023"/>
    </source>
</evidence>
<dbReference type="GO" id="GO:0042542">
    <property type="term" value="P:response to hydrogen peroxide"/>
    <property type="evidence" value="ECO:0007669"/>
    <property type="project" value="TreeGrafter"/>
</dbReference>
<dbReference type="EMBL" id="LR778114">
    <property type="protein sequence ID" value="CAB1128445.1"/>
    <property type="molecule type" value="Genomic_DNA"/>
</dbReference>
<feature type="binding site" evidence="10">
    <location>
        <position position="477"/>
    </location>
    <ligand>
        <name>[Ni-4Fe-4S] cluster</name>
        <dbReference type="ChEBI" id="CHEBI:47739"/>
    </ligand>
</feature>
<dbReference type="NCBIfam" id="TIGR01702">
    <property type="entry name" value="CO_DH_cata"/>
    <property type="match status" value="1"/>
</dbReference>
<dbReference type="EC" id="1.2.7.4" evidence="9"/>
<keyword evidence="5 9" id="KW-0560">Oxidoreductase</keyword>
<dbReference type="PIRSF" id="PIRSF005023">
    <property type="entry name" value="CODH"/>
    <property type="match status" value="1"/>
</dbReference>
<comment type="cofactor">
    <cofactor evidence="1">
        <name>[4Fe-4S] cluster</name>
        <dbReference type="ChEBI" id="CHEBI:49883"/>
    </cofactor>
</comment>
<keyword evidence="12" id="KW-1185">Reference proteome</keyword>
<feature type="binding site" evidence="10">
    <location>
        <position position="47"/>
    </location>
    <ligand>
        <name>[4Fe-4S] cluster</name>
        <dbReference type="ChEBI" id="CHEBI:49883"/>
        <label>1</label>
        <note>ligand shared between dimeric partners</note>
    </ligand>
</feature>
<dbReference type="InterPro" id="IPR016101">
    <property type="entry name" value="CO_DH_a-bundle"/>
</dbReference>
<proteinExistence type="predicted"/>
<evidence type="ECO:0000313" key="12">
    <source>
        <dbReference type="Proteomes" id="UP000503399"/>
    </source>
</evidence>
<feature type="binding site" evidence="10">
    <location>
        <position position="39"/>
    </location>
    <ligand>
        <name>[4Fe-4S] cluster</name>
        <dbReference type="ChEBI" id="CHEBI:49883"/>
        <label>1</label>
        <note>ligand shared between dimeric partners</note>
    </ligand>
</feature>
<dbReference type="GO" id="GO:0050418">
    <property type="term" value="F:hydroxylamine reductase activity"/>
    <property type="evidence" value="ECO:0007669"/>
    <property type="project" value="TreeGrafter"/>
</dbReference>
<dbReference type="InterPro" id="IPR016099">
    <property type="entry name" value="Prismane-like_a/b-sand"/>
</dbReference>
<accession>A0A6F8ZFC6</accession>
<protein>
    <recommendedName>
        <fullName evidence="9">Carbon monoxide dehydrogenase</fullName>
        <ecNumber evidence="9">1.2.7.4</ecNumber>
    </recommendedName>
</protein>
<dbReference type="Proteomes" id="UP000503399">
    <property type="component" value="Chromosome"/>
</dbReference>
<gene>
    <name evidence="11" type="primary">cooS</name>
    <name evidence="11" type="ORF">R50_0939</name>
</gene>
<evidence type="ECO:0000256" key="2">
    <source>
        <dbReference type="ARBA" id="ARBA00022485"/>
    </source>
</evidence>
<keyword evidence="3 10" id="KW-0533">Nickel</keyword>
<dbReference type="InterPro" id="IPR011254">
    <property type="entry name" value="Prismane-like_sf"/>
</dbReference>
<dbReference type="GO" id="GO:0043885">
    <property type="term" value="F:anaerobic carbon-monoxide dehydrogenase activity"/>
    <property type="evidence" value="ECO:0007669"/>
    <property type="project" value="UniProtKB-UniRule"/>
</dbReference>
<dbReference type="GO" id="GO:0051539">
    <property type="term" value="F:4 iron, 4 sulfur cluster binding"/>
    <property type="evidence" value="ECO:0007669"/>
    <property type="project" value="UniProtKB-UniRule"/>
</dbReference>
<evidence type="ECO:0000256" key="3">
    <source>
        <dbReference type="ARBA" id="ARBA00022596"/>
    </source>
</evidence>
<dbReference type="AlphaFoldDB" id="A0A6F8ZFC6"/>
<feature type="binding site" evidence="10">
    <location>
        <position position="56"/>
    </location>
    <ligand>
        <name>[4Fe-4S] cluster</name>
        <dbReference type="ChEBI" id="CHEBI:49883"/>
        <label>2</label>
    </ligand>
</feature>
<dbReference type="SUPFAM" id="SSF56821">
    <property type="entry name" value="Prismane protein-like"/>
    <property type="match status" value="1"/>
</dbReference>
<evidence type="ECO:0000256" key="5">
    <source>
        <dbReference type="ARBA" id="ARBA00023002"/>
    </source>
</evidence>
<sequence>MHTCTSCTDHASIRDLQFRLAGEKIPTIFDRRRTQSPFCQFGRKGTCCTLCPDGPCRIRPGAERGICGIDADGMVARNLLRLVNQGGAAYTHDFKHTLKTLRAVAEGQGPFRVADPGKLTRMAARLGLPAADGPAAAAALAAYLDQEFRKDVDQPLDLIRRLAPPSRVALWERLGILPGGYLFEGHEAAAKVMPNIDTDYQDLLLTALRLGLSAGFLGNIATTLVRDVVLGSPAPTSGQADVGVLDPAYVNIVAHGHVPWTASALAQVLEEPAVQAMARQAGAKGIRLLGSMCVGQELTQRPGTAAGLGGQLGNWISQEFWLSTGAVDLVMMDKNCSTPALPQMAERTGTRLVPVSGLVHLRGVEDRPDLHYEPARAEAQARQLAAMAVEAYRRRQGRPLTVPEYRSPYMAGFGLESLSAALGGSLLPLVEAIAGGQIQGVVGLVSCTNTRNGQDLMTNALIRELIRRDIPVLVAGCAASAAQVAGLAAPEAAVLAGPGLRGLAQRLGIPPVLSYGSCLDAGRIVLTVYALSELLGVDPSRLPVAAAAPEYYNNDALIDALLAVASGITTLVGPLPPVTGGPGVTSLLTTGLDDLLGARFLVEEQDPVRAADLLTAHLQSRRQALTSAR</sequence>
<dbReference type="GO" id="GO:0006091">
    <property type="term" value="P:generation of precursor metabolites and energy"/>
    <property type="evidence" value="ECO:0007669"/>
    <property type="project" value="InterPro"/>
</dbReference>
<dbReference type="Gene3D" id="3.40.50.2030">
    <property type="match status" value="2"/>
</dbReference>
<evidence type="ECO:0000256" key="6">
    <source>
        <dbReference type="ARBA" id="ARBA00023004"/>
    </source>
</evidence>
<keyword evidence="7 9" id="KW-0411">Iron-sulfur</keyword>
<feature type="binding site" evidence="10">
    <location>
        <position position="447"/>
    </location>
    <ligand>
        <name>[Ni-4Fe-4S] cluster</name>
        <dbReference type="ChEBI" id="CHEBI:47739"/>
    </ligand>
</feature>
<dbReference type="InterPro" id="IPR004137">
    <property type="entry name" value="HCP/CODH"/>
</dbReference>
<keyword evidence="4 9" id="KW-0479">Metal-binding</keyword>
<feature type="binding site" evidence="10">
    <location>
        <position position="257"/>
    </location>
    <ligand>
        <name>[Ni-4Fe-4S] cluster</name>
        <dbReference type="ChEBI" id="CHEBI:47739"/>
    </ligand>
</feature>
<reference evidence="11 12" key="1">
    <citation type="submission" date="2020-02" db="EMBL/GenBank/DDBJ databases">
        <authorList>
            <person name="Hogendoorn C."/>
        </authorList>
    </citation>
    <scope>NUCLEOTIDE SEQUENCE [LARGE SCALE GENOMIC DNA]</scope>
    <source>
        <strain evidence="11">R501</strain>
    </source>
</reference>
<evidence type="ECO:0000256" key="8">
    <source>
        <dbReference type="ARBA" id="ARBA00048733"/>
    </source>
</evidence>
<feature type="binding site" evidence="10">
    <location>
        <position position="293"/>
    </location>
    <ligand>
        <name>[Ni-4Fe-4S] cluster</name>
        <dbReference type="ChEBI" id="CHEBI:47739"/>
    </ligand>
</feature>
<dbReference type="PANTHER" id="PTHR30109:SF4">
    <property type="entry name" value="CARBON MONOXIDE DEHYDROGENASE"/>
    <property type="match status" value="1"/>
</dbReference>
<dbReference type="InterPro" id="IPR010047">
    <property type="entry name" value="CODH"/>
</dbReference>
<keyword evidence="6 9" id="KW-0408">Iron</keyword>
<name>A0A6F8ZFC6_9FIRM</name>
<comment type="catalytic activity">
    <reaction evidence="8 9">
        <text>CO + 2 oxidized [2Fe-2S]-[ferredoxin] + H2O = 2 reduced [2Fe-2S]-[ferredoxin] + CO2 + 2 H(+)</text>
        <dbReference type="Rhea" id="RHEA:21040"/>
        <dbReference type="Rhea" id="RHEA-COMP:10000"/>
        <dbReference type="Rhea" id="RHEA-COMP:10001"/>
        <dbReference type="ChEBI" id="CHEBI:15377"/>
        <dbReference type="ChEBI" id="CHEBI:15378"/>
        <dbReference type="ChEBI" id="CHEBI:16526"/>
        <dbReference type="ChEBI" id="CHEBI:17245"/>
        <dbReference type="ChEBI" id="CHEBI:33737"/>
        <dbReference type="ChEBI" id="CHEBI:33738"/>
        <dbReference type="EC" id="1.2.7.4"/>
    </reaction>
</comment>
<dbReference type="GO" id="GO:0004601">
    <property type="term" value="F:peroxidase activity"/>
    <property type="evidence" value="ECO:0007669"/>
    <property type="project" value="TreeGrafter"/>
</dbReference>
<feature type="binding site" evidence="10">
    <location>
        <position position="518"/>
    </location>
    <ligand>
        <name>[Ni-4Fe-4S] cluster</name>
        <dbReference type="ChEBI" id="CHEBI:47739"/>
    </ligand>
</feature>
<evidence type="ECO:0000256" key="1">
    <source>
        <dbReference type="ARBA" id="ARBA00001966"/>
    </source>
</evidence>
<organism evidence="11 12">
    <name type="scientific">Candidatus Hydrogenisulfobacillus filiaventi</name>
    <dbReference type="NCBI Taxonomy" id="2707344"/>
    <lineage>
        <taxon>Bacteria</taxon>
        <taxon>Bacillati</taxon>
        <taxon>Bacillota</taxon>
        <taxon>Clostridia</taxon>
        <taxon>Eubacteriales</taxon>
        <taxon>Clostridiales Family XVII. Incertae Sedis</taxon>
        <taxon>Candidatus Hydrogenisulfobacillus</taxon>
    </lineage>
</organism>
<feature type="binding site" evidence="10">
    <location>
        <position position="67"/>
    </location>
    <ligand>
        <name>[4Fe-4S] cluster</name>
        <dbReference type="ChEBI" id="CHEBI:49883"/>
        <label>2</label>
    </ligand>
</feature>
<evidence type="ECO:0000256" key="10">
    <source>
        <dbReference type="PIRSR" id="PIRSR005023-1"/>
    </source>
</evidence>
<dbReference type="PANTHER" id="PTHR30109">
    <property type="entry name" value="HYDROXYLAMINE REDUCTASE"/>
    <property type="match status" value="1"/>
</dbReference>
<dbReference type="KEGG" id="hfv:R50_0939"/>
<feature type="binding site" evidence="10">
    <location>
        <position position="48"/>
    </location>
    <ligand>
        <name>[4Fe-4S] cluster</name>
        <dbReference type="ChEBI" id="CHEBI:49883"/>
        <label>2</label>
    </ligand>
</feature>
<dbReference type="GO" id="GO:0016151">
    <property type="term" value="F:nickel cation binding"/>
    <property type="evidence" value="ECO:0007669"/>
    <property type="project" value="InterPro"/>
</dbReference>
<keyword evidence="2 9" id="KW-0004">4Fe-4S</keyword>
<feature type="binding site" evidence="10">
    <location>
        <position position="51"/>
    </location>
    <ligand>
        <name>[4Fe-4S] cluster</name>
        <dbReference type="ChEBI" id="CHEBI:49883"/>
        <label>2</label>
    </ligand>
</feature>
<feature type="binding site" evidence="10">
    <location>
        <position position="336"/>
    </location>
    <ligand>
        <name>[Ni-4Fe-4S] cluster</name>
        <dbReference type="ChEBI" id="CHEBI:47739"/>
    </ligand>
</feature>